<feature type="region of interest" description="Disordered" evidence="1">
    <location>
        <begin position="131"/>
        <end position="154"/>
    </location>
</feature>
<evidence type="ECO:0000313" key="4">
    <source>
        <dbReference type="Proteomes" id="UP000321083"/>
    </source>
</evidence>
<dbReference type="InterPro" id="IPR011429">
    <property type="entry name" value="Cyt_c_Planctomycete-type"/>
</dbReference>
<dbReference type="PROSITE" id="PS50022">
    <property type="entry name" value="FA58C_3"/>
    <property type="match status" value="1"/>
</dbReference>
<dbReference type="InterPro" id="IPR008979">
    <property type="entry name" value="Galactose-bd-like_sf"/>
</dbReference>
<evidence type="ECO:0000313" key="3">
    <source>
        <dbReference type="EMBL" id="TWW12188.1"/>
    </source>
</evidence>
<gene>
    <name evidence="3" type="ORF">E3A20_03110</name>
</gene>
<dbReference type="Proteomes" id="UP000321083">
    <property type="component" value="Unassembled WGS sequence"/>
</dbReference>
<accession>A0A5C6MBF7</accession>
<dbReference type="InterPro" id="IPR011444">
    <property type="entry name" value="DUF1549"/>
</dbReference>
<evidence type="ECO:0000259" key="2">
    <source>
        <dbReference type="PROSITE" id="PS50022"/>
    </source>
</evidence>
<dbReference type="InterPro" id="IPR022655">
    <property type="entry name" value="DUF1553"/>
</dbReference>
<dbReference type="Pfam" id="PF07583">
    <property type="entry name" value="PSCyt2"/>
    <property type="match status" value="1"/>
</dbReference>
<dbReference type="Gene3D" id="2.60.120.260">
    <property type="entry name" value="Galactose-binding domain-like"/>
    <property type="match status" value="1"/>
</dbReference>
<dbReference type="SUPFAM" id="SSF49785">
    <property type="entry name" value="Galactose-binding domain-like"/>
    <property type="match status" value="1"/>
</dbReference>
<dbReference type="InterPro" id="IPR000421">
    <property type="entry name" value="FA58C"/>
</dbReference>
<proteinExistence type="predicted"/>
<evidence type="ECO:0000256" key="1">
    <source>
        <dbReference type="SAM" id="MobiDB-lite"/>
    </source>
</evidence>
<dbReference type="PANTHER" id="PTHR35889:SF3">
    <property type="entry name" value="F-BOX DOMAIN-CONTAINING PROTEIN"/>
    <property type="match status" value="1"/>
</dbReference>
<dbReference type="PANTHER" id="PTHR35889">
    <property type="entry name" value="CYCLOINULO-OLIGOSACCHARIDE FRUCTANOTRANSFERASE-RELATED"/>
    <property type="match status" value="1"/>
</dbReference>
<protein>
    <submittedName>
        <fullName evidence="3">Cytochrome c</fullName>
    </submittedName>
</protein>
<feature type="domain" description="F5/8 type C" evidence="2">
    <location>
        <begin position="455"/>
        <end position="562"/>
    </location>
</feature>
<reference evidence="3 4" key="1">
    <citation type="submission" date="2019-08" db="EMBL/GenBank/DDBJ databases">
        <title>100 year-old enigma solved: identification of Planctomyces bekefii, the type genus and species of the phylum Planctomycetes.</title>
        <authorList>
            <person name="Svetlana D.N."/>
            <person name="Overmann J."/>
        </authorList>
    </citation>
    <scope>NUCLEOTIDE SEQUENCE [LARGE SCALE GENOMIC DNA]</scope>
    <source>
        <strain evidence="3">Phe10_nw2017</strain>
    </source>
</reference>
<organism evidence="3 4">
    <name type="scientific">Planctomyces bekefii</name>
    <dbReference type="NCBI Taxonomy" id="1653850"/>
    <lineage>
        <taxon>Bacteria</taxon>
        <taxon>Pseudomonadati</taxon>
        <taxon>Planctomycetota</taxon>
        <taxon>Planctomycetia</taxon>
        <taxon>Planctomycetales</taxon>
        <taxon>Planctomycetaceae</taxon>
        <taxon>Planctomyces</taxon>
    </lineage>
</organism>
<keyword evidence="4" id="KW-1185">Reference proteome</keyword>
<dbReference type="EMBL" id="SRHE01000032">
    <property type="protein sequence ID" value="TWW12188.1"/>
    <property type="molecule type" value="Genomic_DNA"/>
</dbReference>
<sequence>MPAELLKSGRRVSAVVVLTLACSIWVRAEADDKVNFESQIRPLLQQRCWDCHGAEQQEARLRLDRRSAVLRGGDSGEPALVAGNADASHLMQLVLGREVGKRMPPEPQPALTEAETALLRRWINEGAEWSVGAEPDDSQESEVSDHWSFQPVRRPPLPELQSDWPASAVDLYVLQGLQRQGLSPNPMAARRDQIRRLYLDMLGLLPEPQAVLEYEQDERPEAWEQLVQRVLSSPHYGERWARYWLDLVRFAETNGYETNRERPNAWPYRDYVIRSLNEDKPYDQFVREQLAGDAMGAAEATGYLVAGPYDLVKSPDINLTLMQRQNELDDMIGTTSTVFLGLTVGCARCHNHKFDPILQRDYYALQAVFAGVQHGDRQLPEKPETAEELGRLGARIGEIQKVLQPWVRAGSVQREAVSVRGNEETFAPQRAKFVRWTITATNSGEPCVDELEIFSAGQNVALASSGVKVTASGTLPGYEIHQLKHLNDGVPGNARSWISNEAGRGWVMLEFPEVREISRIVWSRDREGRFQDRLATKYQFEVSEQPGVWSVVASDAGRVSPGVAPVEPEYDFRVAAGSERDDLQQLLTELQSLRARRRQLQSPGAVYAGTFQQPGPTHRLFRGEPTAQREIVGPNTVAVLGRLGLAEASSEQQRRVALANWIASSENPLTARVIVNRLWQFHFGRGLVSTPSDFGAAGARPTHPELLDWLSIELMENNWSLKHIHRLILCSQTYRQSSVPRADAMERDGGTEWLWRFPSRRLEAEPLRDCILQSAGVLRSDMYGPGFSAFQVELENVRHYFPKQQYGPEDWRRMIYQTKVRLERESVFGVFDCPDGATSVPRRSRSTTPLQALNLFNSSFMLQQSELLAERLKREGGDTAAEQIQRAFWICFGRSAAEDELQECAEFVQTEGLVAFCRAVLNSNELAFIP</sequence>
<reference evidence="3 4" key="2">
    <citation type="submission" date="2019-08" db="EMBL/GenBank/DDBJ databases">
        <authorList>
            <person name="Henke P."/>
        </authorList>
    </citation>
    <scope>NUCLEOTIDE SEQUENCE [LARGE SCALE GENOMIC DNA]</scope>
    <source>
        <strain evidence="3">Phe10_nw2017</strain>
    </source>
</reference>
<comment type="caution">
    <text evidence="3">The sequence shown here is derived from an EMBL/GenBank/DDBJ whole genome shotgun (WGS) entry which is preliminary data.</text>
</comment>
<dbReference type="AlphaFoldDB" id="A0A5C6MBF7"/>
<dbReference type="Pfam" id="PF07587">
    <property type="entry name" value="PSD1"/>
    <property type="match status" value="1"/>
</dbReference>
<dbReference type="PROSITE" id="PS51257">
    <property type="entry name" value="PROKAR_LIPOPROTEIN"/>
    <property type="match status" value="1"/>
</dbReference>
<name>A0A5C6MBF7_9PLAN</name>
<dbReference type="Pfam" id="PF07635">
    <property type="entry name" value="PSCyt1"/>
    <property type="match status" value="1"/>
</dbReference>